<dbReference type="RefSeq" id="WP_289723632.1">
    <property type="nucleotide sequence ID" value="NZ_JAUDUY010000001.1"/>
</dbReference>
<gene>
    <name evidence="1" type="ORF">QU605_02245</name>
</gene>
<evidence type="ECO:0000313" key="2">
    <source>
        <dbReference type="Proteomes" id="UP001174839"/>
    </source>
</evidence>
<proteinExistence type="predicted"/>
<dbReference type="InterPro" id="IPR025737">
    <property type="entry name" value="FApF"/>
</dbReference>
<keyword evidence="2" id="KW-1185">Reference proteome</keyword>
<organism evidence="1 2">
    <name type="scientific">Robiginitalea aurantiaca</name>
    <dbReference type="NCBI Taxonomy" id="3056915"/>
    <lineage>
        <taxon>Bacteria</taxon>
        <taxon>Pseudomonadati</taxon>
        <taxon>Bacteroidota</taxon>
        <taxon>Flavobacteriia</taxon>
        <taxon>Flavobacteriales</taxon>
        <taxon>Flavobacteriaceae</taxon>
        <taxon>Robiginitalea</taxon>
    </lineage>
</organism>
<name>A0ABT7WBI4_9FLAO</name>
<dbReference type="Pfam" id="PF13557">
    <property type="entry name" value="Phenol_MetA_deg"/>
    <property type="match status" value="1"/>
</dbReference>
<dbReference type="EMBL" id="JAUDUY010000001">
    <property type="protein sequence ID" value="MDM9630273.1"/>
    <property type="molecule type" value="Genomic_DNA"/>
</dbReference>
<dbReference type="Proteomes" id="UP001174839">
    <property type="component" value="Unassembled WGS sequence"/>
</dbReference>
<reference evidence="1" key="1">
    <citation type="submission" date="2023-06" db="EMBL/GenBank/DDBJ databases">
        <title>Robiginitalea aurantiacus sp. nov. and Algoriphagus sediminis sp. nov., isolated from coastal sediment.</title>
        <authorList>
            <person name="Zhou Z.Y."/>
            <person name="An J."/>
            <person name="Jia Y.W."/>
            <person name="Du Z.J."/>
        </authorList>
    </citation>
    <scope>NUCLEOTIDE SEQUENCE</scope>
    <source>
        <strain evidence="1">M39</strain>
    </source>
</reference>
<comment type="caution">
    <text evidence="1">The sequence shown here is derived from an EMBL/GenBank/DDBJ whole genome shotgun (WGS) entry which is preliminary data.</text>
</comment>
<evidence type="ECO:0000313" key="1">
    <source>
        <dbReference type="EMBL" id="MDM9630273.1"/>
    </source>
</evidence>
<sequence>MKLEIAKPFLLLTIVFLMYQNACSQDLEPRRWTPIPLGTHVLGAGYSYSSGDVFFDPLLEIEDVKVRAHSVVAKFVQPIKIANKLGTVSLLVPFSTADWTGLLSGDPAAVSRTGFADPRIRASLILTGPPAGNAAEIQKFRLENTVYTSFGVSLAVSVPIGEYFEDKLINLGGNRFVFRPQAGMIHTWGEWSFELTGSVFMYTRNPDFFNNSERRQRPTYTLQSHLVKQFKKGAWLSLSAGYGFGGESIINGQAAGDFRSNLLVSASYSFLIAKRQGLKLTYVHTEALENIGADTDNFILAWFISLN</sequence>
<accession>A0ABT7WBI4</accession>
<protein>
    <submittedName>
        <fullName evidence="1">Transporter</fullName>
    </submittedName>
</protein>